<organism evidence="7 8">
    <name type="scientific">Sphingomonas sanxanigenens DSM 19645 = NX02</name>
    <dbReference type="NCBI Taxonomy" id="1123269"/>
    <lineage>
        <taxon>Bacteria</taxon>
        <taxon>Pseudomonadati</taxon>
        <taxon>Pseudomonadota</taxon>
        <taxon>Alphaproteobacteria</taxon>
        <taxon>Sphingomonadales</taxon>
        <taxon>Sphingomonadaceae</taxon>
        <taxon>Sphingomonas</taxon>
    </lineage>
</organism>
<comment type="similarity">
    <text evidence="4">Belongs to the Omp25/RopB family.</text>
</comment>
<gene>
    <name evidence="7" type="ORF">NX02_07305</name>
</gene>
<name>W0A9N0_9SPHN</name>
<dbReference type="Pfam" id="PF13505">
    <property type="entry name" value="OMP_b-brl"/>
    <property type="match status" value="1"/>
</dbReference>
<keyword evidence="2 5" id="KW-0732">Signal</keyword>
<dbReference type="PANTHER" id="PTHR34001:SF3">
    <property type="entry name" value="BLL7405 PROTEIN"/>
    <property type="match status" value="1"/>
</dbReference>
<dbReference type="AlphaFoldDB" id="W0A9N0"/>
<dbReference type="RefSeq" id="WP_025291455.1">
    <property type="nucleotide sequence ID" value="NZ_CP006644.1"/>
</dbReference>
<dbReference type="InterPro" id="IPR011250">
    <property type="entry name" value="OMP/PagP_B-barrel"/>
</dbReference>
<evidence type="ECO:0000256" key="4">
    <source>
        <dbReference type="ARBA" id="ARBA00038306"/>
    </source>
</evidence>
<protein>
    <recommendedName>
        <fullName evidence="6">Outer membrane protein beta-barrel domain-containing protein</fullName>
    </recommendedName>
</protein>
<keyword evidence="8" id="KW-1185">Reference proteome</keyword>
<keyword evidence="3" id="KW-0472">Membrane</keyword>
<comment type="subcellular location">
    <subcellularLocation>
        <location evidence="1">Membrane</location>
    </subcellularLocation>
</comment>
<evidence type="ECO:0000256" key="2">
    <source>
        <dbReference type="ARBA" id="ARBA00022729"/>
    </source>
</evidence>
<proteinExistence type="inferred from homology"/>
<evidence type="ECO:0000256" key="5">
    <source>
        <dbReference type="SAM" id="SignalP"/>
    </source>
</evidence>
<dbReference type="PATRIC" id="fig|1123269.5.peg.1417"/>
<feature type="signal peptide" evidence="5">
    <location>
        <begin position="1"/>
        <end position="23"/>
    </location>
</feature>
<dbReference type="KEGG" id="ssan:NX02_07305"/>
<evidence type="ECO:0000313" key="8">
    <source>
        <dbReference type="Proteomes" id="UP000018851"/>
    </source>
</evidence>
<dbReference type="EMBL" id="CP006644">
    <property type="protein sequence ID" value="AHE53187.1"/>
    <property type="molecule type" value="Genomic_DNA"/>
</dbReference>
<dbReference type="Proteomes" id="UP000018851">
    <property type="component" value="Chromosome"/>
</dbReference>
<dbReference type="eggNOG" id="COG3637">
    <property type="taxonomic scope" value="Bacteria"/>
</dbReference>
<dbReference type="InterPro" id="IPR051692">
    <property type="entry name" value="OMP-like"/>
</dbReference>
<sequence>MRIKYLASVAALGLVSVAMPAAAQEAATDGFSGVYVGGSFGATLQPNDGGSRIDFDTDLDGDFGDTVNTASGANAFSPGFCGGRALGSTRDAGCRSDKDGIEYYGHVGFDRQMGSFVVGVVGEFGKSEAVDSVSAFSTTPARYTMTREFKYNAGARLRAGYTPNGSTLFYGTGGGAWARIKNSFSTSNGANAFAGSGNSDAWGWSAGGGVEQKLGSHFSVGLQYLYTSLKDDDYVVRAGPGTAPLTNPFRLVNADGTDFQRGDDKFNTHSVRATASFRF</sequence>
<dbReference type="Gene3D" id="2.40.160.20">
    <property type="match status" value="1"/>
</dbReference>
<dbReference type="InterPro" id="IPR027385">
    <property type="entry name" value="Beta-barrel_OMP"/>
</dbReference>
<dbReference type="SUPFAM" id="SSF56925">
    <property type="entry name" value="OMPA-like"/>
    <property type="match status" value="1"/>
</dbReference>
<evidence type="ECO:0000256" key="3">
    <source>
        <dbReference type="ARBA" id="ARBA00023136"/>
    </source>
</evidence>
<evidence type="ECO:0000256" key="1">
    <source>
        <dbReference type="ARBA" id="ARBA00004370"/>
    </source>
</evidence>
<accession>W0A9N0</accession>
<evidence type="ECO:0000259" key="6">
    <source>
        <dbReference type="Pfam" id="PF13505"/>
    </source>
</evidence>
<dbReference type="HOGENOM" id="CLU_037100_5_0_5"/>
<dbReference type="STRING" id="1123269.NX02_07305"/>
<evidence type="ECO:0000313" key="7">
    <source>
        <dbReference type="EMBL" id="AHE53187.1"/>
    </source>
</evidence>
<feature type="chain" id="PRO_5004785199" description="Outer membrane protein beta-barrel domain-containing protein" evidence="5">
    <location>
        <begin position="24"/>
        <end position="279"/>
    </location>
</feature>
<reference evidence="7 8" key="1">
    <citation type="submission" date="2013-07" db="EMBL/GenBank/DDBJ databases">
        <title>Completed genome of Sphingomonas sanxanigenens NX02.</title>
        <authorList>
            <person name="Ma T."/>
            <person name="Huang H."/>
            <person name="Wu M."/>
            <person name="Li X."/>
            <person name="Li G."/>
        </authorList>
    </citation>
    <scope>NUCLEOTIDE SEQUENCE [LARGE SCALE GENOMIC DNA]</scope>
    <source>
        <strain evidence="7 8">NX02</strain>
    </source>
</reference>
<feature type="domain" description="Outer membrane protein beta-barrel" evidence="6">
    <location>
        <begin position="11"/>
        <end position="279"/>
    </location>
</feature>
<dbReference type="PANTHER" id="PTHR34001">
    <property type="entry name" value="BLL7405 PROTEIN"/>
    <property type="match status" value="1"/>
</dbReference>
<dbReference type="GO" id="GO:0016020">
    <property type="term" value="C:membrane"/>
    <property type="evidence" value="ECO:0007669"/>
    <property type="project" value="UniProtKB-SubCell"/>
</dbReference>
<dbReference type="OrthoDB" id="9815357at2"/>